<dbReference type="InterPro" id="IPR045199">
    <property type="entry name" value="ATAD2-like"/>
</dbReference>
<dbReference type="PROSITE" id="PS00674">
    <property type="entry name" value="AAA"/>
    <property type="match status" value="1"/>
</dbReference>
<dbReference type="STRING" id="29170.A0A368FQM5"/>
<name>A0A368FQM5_ANCCA</name>
<dbReference type="GO" id="GO:0042393">
    <property type="term" value="F:histone binding"/>
    <property type="evidence" value="ECO:0007669"/>
    <property type="project" value="TreeGrafter"/>
</dbReference>
<comment type="caution">
    <text evidence="6">The sequence shown here is derived from an EMBL/GenBank/DDBJ whole genome shotgun (WGS) entry which is preliminary data.</text>
</comment>
<dbReference type="GO" id="GO:0016887">
    <property type="term" value="F:ATP hydrolysis activity"/>
    <property type="evidence" value="ECO:0007669"/>
    <property type="project" value="InterPro"/>
</dbReference>
<dbReference type="GO" id="GO:0045815">
    <property type="term" value="P:transcription initiation-coupled chromatin remodeling"/>
    <property type="evidence" value="ECO:0007669"/>
    <property type="project" value="TreeGrafter"/>
</dbReference>
<dbReference type="GO" id="GO:0006337">
    <property type="term" value="P:nucleosome disassembly"/>
    <property type="evidence" value="ECO:0007669"/>
    <property type="project" value="TreeGrafter"/>
</dbReference>
<evidence type="ECO:0000256" key="1">
    <source>
        <dbReference type="ARBA" id="ARBA00006914"/>
    </source>
</evidence>
<dbReference type="AlphaFoldDB" id="A0A368FQM5"/>
<gene>
    <name evidence="6" type="ORF">ANCCAN_21058</name>
</gene>
<dbReference type="InterPro" id="IPR003960">
    <property type="entry name" value="ATPase_AAA_CS"/>
</dbReference>
<evidence type="ECO:0000313" key="6">
    <source>
        <dbReference type="EMBL" id="RCN33115.1"/>
    </source>
</evidence>
<reference evidence="6 7" key="1">
    <citation type="submission" date="2014-10" db="EMBL/GenBank/DDBJ databases">
        <title>Draft genome of the hookworm Ancylostoma caninum.</title>
        <authorList>
            <person name="Mitreva M."/>
        </authorList>
    </citation>
    <scope>NUCLEOTIDE SEQUENCE [LARGE SCALE GENOMIC DNA]</scope>
    <source>
        <strain evidence="6 7">Baltimore</strain>
    </source>
</reference>
<keyword evidence="3 4" id="KW-0067">ATP-binding</keyword>
<evidence type="ECO:0000256" key="2">
    <source>
        <dbReference type="ARBA" id="ARBA00022741"/>
    </source>
</evidence>
<dbReference type="PANTHER" id="PTHR23069:SF0">
    <property type="entry name" value="TAT-BINDING HOMOLOG 7"/>
    <property type="match status" value="1"/>
</dbReference>
<dbReference type="Pfam" id="PF00004">
    <property type="entry name" value="AAA"/>
    <property type="match status" value="1"/>
</dbReference>
<dbReference type="GO" id="GO:0005524">
    <property type="term" value="F:ATP binding"/>
    <property type="evidence" value="ECO:0007669"/>
    <property type="project" value="UniProtKB-KW"/>
</dbReference>
<comment type="similarity">
    <text evidence="1 4">Belongs to the AAA ATPase family.</text>
</comment>
<dbReference type="GO" id="GO:0005634">
    <property type="term" value="C:nucleus"/>
    <property type="evidence" value="ECO:0007669"/>
    <property type="project" value="TreeGrafter"/>
</dbReference>
<evidence type="ECO:0000256" key="4">
    <source>
        <dbReference type="RuleBase" id="RU003651"/>
    </source>
</evidence>
<feature type="domain" description="ATPase AAA-type core" evidence="5">
    <location>
        <begin position="34"/>
        <end position="83"/>
    </location>
</feature>
<dbReference type="PANTHER" id="PTHR23069">
    <property type="entry name" value="AAA DOMAIN-CONTAINING"/>
    <property type="match status" value="1"/>
</dbReference>
<proteinExistence type="inferred from homology"/>
<sequence>MLKRKETEERYRARYLQMEDKFRLDKREIQNEVEQTHGEVERRIVSQLLTLMDGLKQRSHVVVIAATNRPNSIDAALRRFGRFL</sequence>
<dbReference type="GO" id="GO:0003682">
    <property type="term" value="F:chromatin binding"/>
    <property type="evidence" value="ECO:0007669"/>
    <property type="project" value="TreeGrafter"/>
</dbReference>
<protein>
    <recommendedName>
        <fullName evidence="5">ATPase AAA-type core domain-containing protein</fullName>
    </recommendedName>
</protein>
<dbReference type="OrthoDB" id="27435at2759"/>
<evidence type="ECO:0000256" key="3">
    <source>
        <dbReference type="ARBA" id="ARBA00022840"/>
    </source>
</evidence>
<keyword evidence="2 4" id="KW-0547">Nucleotide-binding</keyword>
<dbReference type="InterPro" id="IPR027417">
    <property type="entry name" value="P-loop_NTPase"/>
</dbReference>
<dbReference type="Proteomes" id="UP000252519">
    <property type="component" value="Unassembled WGS sequence"/>
</dbReference>
<dbReference type="GO" id="GO:0006334">
    <property type="term" value="P:nucleosome assembly"/>
    <property type="evidence" value="ECO:0007669"/>
    <property type="project" value="TreeGrafter"/>
</dbReference>
<dbReference type="EMBL" id="JOJR01000970">
    <property type="protein sequence ID" value="RCN33115.1"/>
    <property type="molecule type" value="Genomic_DNA"/>
</dbReference>
<evidence type="ECO:0000313" key="7">
    <source>
        <dbReference type="Proteomes" id="UP000252519"/>
    </source>
</evidence>
<accession>A0A368FQM5</accession>
<dbReference type="SUPFAM" id="SSF52540">
    <property type="entry name" value="P-loop containing nucleoside triphosphate hydrolases"/>
    <property type="match status" value="1"/>
</dbReference>
<evidence type="ECO:0000259" key="5">
    <source>
        <dbReference type="Pfam" id="PF00004"/>
    </source>
</evidence>
<dbReference type="InterPro" id="IPR003959">
    <property type="entry name" value="ATPase_AAA_core"/>
</dbReference>
<keyword evidence="7" id="KW-1185">Reference proteome</keyword>
<dbReference type="Gene3D" id="3.40.50.300">
    <property type="entry name" value="P-loop containing nucleotide triphosphate hydrolases"/>
    <property type="match status" value="1"/>
</dbReference>
<organism evidence="6 7">
    <name type="scientific">Ancylostoma caninum</name>
    <name type="common">Dog hookworm</name>
    <dbReference type="NCBI Taxonomy" id="29170"/>
    <lineage>
        <taxon>Eukaryota</taxon>
        <taxon>Metazoa</taxon>
        <taxon>Ecdysozoa</taxon>
        <taxon>Nematoda</taxon>
        <taxon>Chromadorea</taxon>
        <taxon>Rhabditida</taxon>
        <taxon>Rhabditina</taxon>
        <taxon>Rhabditomorpha</taxon>
        <taxon>Strongyloidea</taxon>
        <taxon>Ancylostomatidae</taxon>
        <taxon>Ancylostomatinae</taxon>
        <taxon>Ancylostoma</taxon>
    </lineage>
</organism>